<evidence type="ECO:0000313" key="3">
    <source>
        <dbReference type="Proteomes" id="UP001138997"/>
    </source>
</evidence>
<feature type="region of interest" description="Disordered" evidence="1">
    <location>
        <begin position="539"/>
        <end position="571"/>
    </location>
</feature>
<dbReference type="Proteomes" id="UP001138997">
    <property type="component" value="Unassembled WGS sequence"/>
</dbReference>
<dbReference type="AlphaFoldDB" id="A0A9X1NLL6"/>
<protein>
    <submittedName>
        <fullName evidence="2">DUF6493 family protein</fullName>
    </submittedName>
</protein>
<feature type="compositionally biased region" description="Polar residues" evidence="1">
    <location>
        <begin position="544"/>
        <end position="553"/>
    </location>
</feature>
<gene>
    <name evidence="2" type="ORF">LR394_31235</name>
</gene>
<accession>A0A9X1NLL6</accession>
<feature type="compositionally biased region" description="Basic and acidic residues" evidence="1">
    <location>
        <begin position="926"/>
        <end position="941"/>
    </location>
</feature>
<name>A0A9X1NLL6_9ACTN</name>
<dbReference type="EMBL" id="JAJOMB010000021">
    <property type="protein sequence ID" value="MCD5315381.1"/>
    <property type="molecule type" value="Genomic_DNA"/>
</dbReference>
<keyword evidence="3" id="KW-1185">Reference proteome</keyword>
<evidence type="ECO:0000256" key="1">
    <source>
        <dbReference type="SAM" id="MobiDB-lite"/>
    </source>
</evidence>
<comment type="caution">
    <text evidence="2">The sequence shown here is derived from an EMBL/GenBank/DDBJ whole genome shotgun (WGS) entry which is preliminary data.</text>
</comment>
<dbReference type="RefSeq" id="WP_231448190.1">
    <property type="nucleotide sequence ID" value="NZ_JAJOMB010000021.1"/>
</dbReference>
<proteinExistence type="predicted"/>
<feature type="region of interest" description="Disordered" evidence="1">
    <location>
        <begin position="884"/>
        <end position="941"/>
    </location>
</feature>
<evidence type="ECO:0000313" key="2">
    <source>
        <dbReference type="EMBL" id="MCD5315381.1"/>
    </source>
</evidence>
<reference evidence="2" key="1">
    <citation type="submission" date="2021-11" db="EMBL/GenBank/DDBJ databases">
        <title>Streptomyces corallinus and Kineosporia corallina sp. nov., two new coral-derived marine actinobacteria.</title>
        <authorList>
            <person name="Buangrab K."/>
            <person name="Sutthacheep M."/>
            <person name="Yeemin T."/>
            <person name="Harunari E."/>
            <person name="Igarashi Y."/>
            <person name="Sripreechasak P."/>
            <person name="Kanchanasin P."/>
            <person name="Tanasupawat S."/>
            <person name="Phongsopitanun W."/>
        </authorList>
    </citation>
    <scope>NUCLEOTIDE SEQUENCE</scope>
    <source>
        <strain evidence="2">JCM 31032</strain>
    </source>
</reference>
<sequence length="941" mass="101592">MEWDELFLVMRKQGAEGTTTALLELTDAQRRVLAPEVAGFARAAGRWWTGDDVEYSNYFRNARRGPNGLMAATAVAVVGTLPASRIPAALRRIEIDASNGRGLDELIGRLFQVLEARKLTGSPKLAADLVGRVRETDVHSRAWFFHLSLELTRRGSGELPHAPGFLRLWIENVQRVLADVRARPSWSVLIIRALEVRDTGHLFDQPGRRQMLLTLNQEGLLARSELIDACVAALQTNDRQVNLHGLIALHDSIDPKGEEVVRRIGQYLSLIAAAPANVASLAQQRLRALDEQGDLPTEVLREATVAVLARLDKGLFRAQLSWLRTALKNRSDEQAADAREKLLPALSTGLGHPDAALQKMVLNLLAPYAGHLSASAREHIGSVAQTLPPDLRDRAAQLFIMEPLAAPAAGSVLPVPPPSAALVPITDSQELTEELAVLLQSRDWWAPADLVQIERILGALVQLSWREPEKLRATMTPLLEGTLKWLPREPPSEADPYLDEDDGAGSLLDVLAACVQSAQACAERAETDRKPQVIAQLGEPGSALTGSDFNESDLTGFGSARPGFRPKSAGPGNVLRSRLREIAHGIWWSPVPVLLSTPTSAAGVLEADALIERLQQHAAVGSTPWTLDLEQAWLRVSPADRHRVRAAIPGEIGLSRLEPLHSARAEAAFHTWTRKVRPWEYWNENPELKSSQIVALSPASAVPSPWHGLWHLPVPRNDRSQYRDTSWLTLWPSLLPFDRDVMAAQLVRDIPELGRGAGDALRAHAEGLGPIGAAGHLLHCIGLDLPDAAERAGATDALITLIGRGQLDTRAFGQLLGGQIAEHGLKLNRVVGALRGIGEAGGWAPLGQILIAALPPCLAAQSHTSITRLADLVALTVESVQQAGPSALGEGSGSDVPGLAEVAGRSGSSRLRSEARRLQSALEAARAPEGRLREGRAPGGR</sequence>
<organism evidence="2 3">
    <name type="scientific">Kineosporia babensis</name>
    <dbReference type="NCBI Taxonomy" id="499548"/>
    <lineage>
        <taxon>Bacteria</taxon>
        <taxon>Bacillati</taxon>
        <taxon>Actinomycetota</taxon>
        <taxon>Actinomycetes</taxon>
        <taxon>Kineosporiales</taxon>
        <taxon>Kineosporiaceae</taxon>
        <taxon>Kineosporia</taxon>
    </lineage>
</organism>